<accession>A0A484KH80</accession>
<evidence type="ECO:0000256" key="9">
    <source>
        <dbReference type="SAM" id="MobiDB-lite"/>
    </source>
</evidence>
<keyword evidence="3 7" id="KW-0812">Transmembrane</keyword>
<dbReference type="PANTHER" id="PTHR10687">
    <property type="entry name" value="SECRETORY CARRIER-ASSOCIATED MEMBRANE PROTEIN SCAMP"/>
    <property type="match status" value="1"/>
</dbReference>
<evidence type="ECO:0000256" key="3">
    <source>
        <dbReference type="ARBA" id="ARBA00022692"/>
    </source>
</evidence>
<keyword evidence="8" id="KW-0175">Coiled coil</keyword>
<feature type="transmembrane region" description="Helical" evidence="7">
    <location>
        <begin position="155"/>
        <end position="174"/>
    </location>
</feature>
<evidence type="ECO:0000256" key="1">
    <source>
        <dbReference type="ARBA" id="ARBA00004003"/>
    </source>
</evidence>
<dbReference type="GO" id="GO:0015031">
    <property type="term" value="P:protein transport"/>
    <property type="evidence" value="ECO:0007669"/>
    <property type="project" value="InterPro"/>
</dbReference>
<feature type="transmembrane region" description="Helical" evidence="7">
    <location>
        <begin position="122"/>
        <end position="149"/>
    </location>
</feature>
<dbReference type="GO" id="GO:0055038">
    <property type="term" value="C:recycling endosome membrane"/>
    <property type="evidence" value="ECO:0007669"/>
    <property type="project" value="TreeGrafter"/>
</dbReference>
<evidence type="ECO:0000256" key="2">
    <source>
        <dbReference type="ARBA" id="ARBA00010482"/>
    </source>
</evidence>
<dbReference type="GO" id="GO:0030658">
    <property type="term" value="C:transport vesicle membrane"/>
    <property type="evidence" value="ECO:0007669"/>
    <property type="project" value="UniProtKB-SubCell"/>
</dbReference>
<feature type="transmembrane region" description="Helical" evidence="7">
    <location>
        <begin position="186"/>
        <end position="213"/>
    </location>
</feature>
<evidence type="ECO:0000256" key="7">
    <source>
        <dbReference type="RuleBase" id="RU363122"/>
    </source>
</evidence>
<feature type="coiled-coil region" evidence="8">
    <location>
        <begin position="58"/>
        <end position="85"/>
    </location>
</feature>
<dbReference type="PANTHER" id="PTHR10687:SF88">
    <property type="entry name" value="SECRETORY CARRIER-ASSOCIATED MEMBRANE PROTEIN"/>
    <property type="match status" value="1"/>
</dbReference>
<feature type="transmembrane region" description="Helical" evidence="7">
    <location>
        <begin position="233"/>
        <end position="257"/>
    </location>
</feature>
<feature type="region of interest" description="Disordered" evidence="9">
    <location>
        <begin position="1"/>
        <end position="31"/>
    </location>
</feature>
<evidence type="ECO:0000256" key="4">
    <source>
        <dbReference type="ARBA" id="ARBA00022989"/>
    </source>
</evidence>
<keyword evidence="6 7" id="KW-0968">Cytoplasmic vesicle</keyword>
<keyword evidence="11" id="KW-1185">Reference proteome</keyword>
<evidence type="ECO:0000256" key="8">
    <source>
        <dbReference type="SAM" id="Coils"/>
    </source>
</evidence>
<dbReference type="Pfam" id="PF04144">
    <property type="entry name" value="SCAMP"/>
    <property type="match status" value="1"/>
</dbReference>
<dbReference type="EMBL" id="OOIL02000230">
    <property type="protein sequence ID" value="VFQ62527.1"/>
    <property type="molecule type" value="Genomic_DNA"/>
</dbReference>
<dbReference type="InterPro" id="IPR007273">
    <property type="entry name" value="SCAMP"/>
</dbReference>
<dbReference type="GO" id="GO:0032588">
    <property type="term" value="C:trans-Golgi network membrane"/>
    <property type="evidence" value="ECO:0007669"/>
    <property type="project" value="TreeGrafter"/>
</dbReference>
<proteinExistence type="inferred from homology"/>
<gene>
    <name evidence="10" type="ORF">CCAM_LOCUS4303</name>
</gene>
<keyword evidence="4 7" id="KW-1133">Transmembrane helix</keyword>
<comment type="subcellular location">
    <subcellularLocation>
        <location evidence="7">Cell membrane</location>
        <topology evidence="7">Multi-pass membrane protein</topology>
    </subcellularLocation>
    <subcellularLocation>
        <location evidence="7">Cytoplasmic vesicle</location>
        <location evidence="7">Secretory vesicle membrane</location>
        <topology evidence="7">Multi-pass membrane protein</topology>
    </subcellularLocation>
</comment>
<dbReference type="AlphaFoldDB" id="A0A484KH80"/>
<reference evidence="10 11" key="1">
    <citation type="submission" date="2018-04" db="EMBL/GenBank/DDBJ databases">
        <authorList>
            <person name="Vogel A."/>
        </authorList>
    </citation>
    <scope>NUCLEOTIDE SEQUENCE [LARGE SCALE GENOMIC DNA]</scope>
</reference>
<keyword evidence="7" id="KW-0813">Transport</keyword>
<evidence type="ECO:0000313" key="10">
    <source>
        <dbReference type="EMBL" id="VFQ62527.1"/>
    </source>
</evidence>
<dbReference type="GO" id="GO:0005886">
    <property type="term" value="C:plasma membrane"/>
    <property type="evidence" value="ECO:0007669"/>
    <property type="project" value="UniProtKB-SubCell"/>
</dbReference>
<protein>
    <recommendedName>
        <fullName evidence="7">Secretory carrier-associated membrane protein</fullName>
        <shortName evidence="7">Secretory carrier membrane protein</shortName>
    </recommendedName>
</protein>
<evidence type="ECO:0000313" key="11">
    <source>
        <dbReference type="Proteomes" id="UP000595140"/>
    </source>
</evidence>
<comment type="function">
    <text evidence="1 7">Probably involved in membrane trafficking.</text>
</comment>
<keyword evidence="7" id="KW-1003">Cell membrane</keyword>
<dbReference type="Proteomes" id="UP000595140">
    <property type="component" value="Unassembled WGS sequence"/>
</dbReference>
<sequence>MNRGNDINPFEEEVPEVNPFANGSTAPGSKSRIPKMFANTLGFGQKHDATVDIPLDSMNKKEKDLANWEAELKRKEKEIKNREDALSRAGVPVNDKNWPPFFPIIHHDIANEIPAHSQRMQYLAFASWLGIVLCLTFNIIAVVVCWIKGGGVKIFFLAVIYALLGCPLSYVLWYRPLYNAMRTDSALKFGWFFMFYMLHVGFCIFAAIAPPIVFHGKSLTGILAAIDVFSDHVLVGVFYLIGFGLFCLESLLSLTVLQKVYMHFRGHR</sequence>
<dbReference type="OrthoDB" id="242866at2759"/>
<organism evidence="10 11">
    <name type="scientific">Cuscuta campestris</name>
    <dbReference type="NCBI Taxonomy" id="132261"/>
    <lineage>
        <taxon>Eukaryota</taxon>
        <taxon>Viridiplantae</taxon>
        <taxon>Streptophyta</taxon>
        <taxon>Embryophyta</taxon>
        <taxon>Tracheophyta</taxon>
        <taxon>Spermatophyta</taxon>
        <taxon>Magnoliopsida</taxon>
        <taxon>eudicotyledons</taxon>
        <taxon>Gunneridae</taxon>
        <taxon>Pentapetalae</taxon>
        <taxon>asterids</taxon>
        <taxon>lamiids</taxon>
        <taxon>Solanales</taxon>
        <taxon>Convolvulaceae</taxon>
        <taxon>Cuscuteae</taxon>
        <taxon>Cuscuta</taxon>
        <taxon>Cuscuta subgen. Grammica</taxon>
        <taxon>Cuscuta sect. Cleistogrammica</taxon>
    </lineage>
</organism>
<evidence type="ECO:0000256" key="5">
    <source>
        <dbReference type="ARBA" id="ARBA00023136"/>
    </source>
</evidence>
<keyword evidence="5 7" id="KW-0472">Membrane</keyword>
<evidence type="ECO:0000256" key="6">
    <source>
        <dbReference type="ARBA" id="ARBA00023329"/>
    </source>
</evidence>
<comment type="similarity">
    <text evidence="2 7">Belongs to the SCAMP family.</text>
</comment>
<name>A0A484KH80_9ASTE</name>